<reference evidence="7 8" key="2">
    <citation type="journal article" date="2023" name="ChemBioChem">
        <title>Acyltransferase Domain Exchange between Two Independent Type I Polyketide Synthases in the Same Producer Strain of Macrolide Antibiotics.</title>
        <authorList>
            <person name="Kudo F."/>
            <person name="Kishikawa K."/>
            <person name="Tsuboi K."/>
            <person name="Kido T."/>
            <person name="Usui T."/>
            <person name="Hashimoto J."/>
            <person name="Shin-Ya K."/>
            <person name="Miyanaga A."/>
            <person name="Eguchi T."/>
        </authorList>
    </citation>
    <scope>NUCLEOTIDE SEQUENCE [LARGE SCALE GENOMIC DNA]</scope>
    <source>
        <strain evidence="7 8">A-8890</strain>
    </source>
</reference>
<dbReference type="PANTHER" id="PTHR43105:SF9">
    <property type="entry name" value="NADPH-FE(3+) OXIDOREDUCTASE SUBUNIT ALPHA"/>
    <property type="match status" value="1"/>
</dbReference>
<keyword evidence="8" id="KW-1185">Reference proteome</keyword>
<keyword evidence="4" id="KW-0408">Iron</keyword>
<keyword evidence="2" id="KW-0479">Metal-binding</keyword>
<keyword evidence="5" id="KW-0411">Iron-sulfur</keyword>
<dbReference type="Gene3D" id="2.40.40.20">
    <property type="match status" value="1"/>
</dbReference>
<dbReference type="SMART" id="SM00926">
    <property type="entry name" value="Molybdop_Fe4S4"/>
    <property type="match status" value="1"/>
</dbReference>
<evidence type="ECO:0000256" key="1">
    <source>
        <dbReference type="ARBA" id="ARBA00022485"/>
    </source>
</evidence>
<proteinExistence type="predicted"/>
<dbReference type="EMBL" id="AP018448">
    <property type="protein sequence ID" value="BBC37734.1"/>
    <property type="molecule type" value="Genomic_DNA"/>
</dbReference>
<protein>
    <submittedName>
        <fullName evidence="7">Molybdopterin-binding oxidoreductase</fullName>
    </submittedName>
</protein>
<evidence type="ECO:0000313" key="8">
    <source>
        <dbReference type="Proteomes" id="UP001321542"/>
    </source>
</evidence>
<dbReference type="Gene3D" id="2.20.25.90">
    <property type="entry name" value="ADC-like domains"/>
    <property type="match status" value="1"/>
</dbReference>
<dbReference type="PANTHER" id="PTHR43105">
    <property type="entry name" value="RESPIRATORY NITRATE REDUCTASE"/>
    <property type="match status" value="1"/>
</dbReference>
<dbReference type="Pfam" id="PF04879">
    <property type="entry name" value="Molybdop_Fe4S4"/>
    <property type="match status" value="1"/>
</dbReference>
<evidence type="ECO:0000259" key="6">
    <source>
        <dbReference type="PROSITE" id="PS51669"/>
    </source>
</evidence>
<gene>
    <name evidence="7" type="ORF">SGFS_090280</name>
</gene>
<dbReference type="InterPro" id="IPR006656">
    <property type="entry name" value="Mopterin_OxRdtase"/>
</dbReference>
<dbReference type="InterPro" id="IPR006657">
    <property type="entry name" value="MoPterin_dinucl-bd_dom"/>
</dbReference>
<evidence type="ECO:0000256" key="5">
    <source>
        <dbReference type="ARBA" id="ARBA00023014"/>
    </source>
</evidence>
<dbReference type="Pfam" id="PF00384">
    <property type="entry name" value="Molybdopterin"/>
    <property type="match status" value="1"/>
</dbReference>
<keyword evidence="3" id="KW-0560">Oxidoreductase</keyword>
<dbReference type="CDD" id="cd02782">
    <property type="entry name" value="MopB_CT_1"/>
    <property type="match status" value="1"/>
</dbReference>
<dbReference type="PROSITE" id="PS51669">
    <property type="entry name" value="4FE4S_MOW_BIS_MGD"/>
    <property type="match status" value="1"/>
</dbReference>
<dbReference type="InterPro" id="IPR006963">
    <property type="entry name" value="Mopterin_OxRdtase_4Fe-4S_dom"/>
</dbReference>
<evidence type="ECO:0000256" key="2">
    <source>
        <dbReference type="ARBA" id="ARBA00022723"/>
    </source>
</evidence>
<evidence type="ECO:0000256" key="3">
    <source>
        <dbReference type="ARBA" id="ARBA00023002"/>
    </source>
</evidence>
<organism evidence="7 8">
    <name type="scientific">Streptomyces graminofaciens</name>
    <dbReference type="NCBI Taxonomy" id="68212"/>
    <lineage>
        <taxon>Bacteria</taxon>
        <taxon>Bacillati</taxon>
        <taxon>Actinomycetota</taxon>
        <taxon>Actinomycetes</taxon>
        <taxon>Kitasatosporales</taxon>
        <taxon>Streptomycetaceae</taxon>
        <taxon>Streptomyces</taxon>
    </lineage>
</organism>
<sequence>MSTTADSRTALRICPLCEATCGLTLTIEGTRVTKARGDRDDVFSKGFICPKGASFGAADGDPDRLRTPLVRKDGELREATWEEAFDAVAAGLRPVVEAHGPDAVGLVFGNPNVHTMAGGLYPPVLIGGLGTRSLFSASTVDQMPKHVSSGLLFGDANAIAVPDLDHTDHLLLLGANPLESNGSLCTAPDFPGKLKALKARGGTLTVVDPRLTRTAKLADRHVAIRPGTDALLLAAMAHVLFEEGLVDLGDLAPHVLGTEELAAAVREFTPEAAAGACDVDAETIRLMARELAAAPTAAVYGRIGSCTVPHGTLASWLVDVLNILTGNLDRPGGALFPLSATDRAPRPAGPGRGFDLGRWRSRVSGHPEAKSELPLSALAEEIDTATPEGTPIRALVAVAANPVLSAPDGDRLDKALGSLDFMVSVDPYLNETARHADVVLPPPPPSQAPHYDFSFNAFAVRNQARYSPASVPLEDGRMPETEILARLTLAATGMHGADPSAVDDMVIGQTLGKSVKEAHSPVHGRNPQELAAQLTGDSGPERRLDMMLRLGPYGDGFGVRPDGLTLEKLRAHPHGIDLGPLKPRLPQPLKTVSGKVELLPRPIVDDLPRLRQALRERPDGLVLIGRRHLRSNNSWLHNIPALTGGTNRCTLHIHPEDAERLGLADGDAVRIKGAGGEVTAPAELTDVVRRGVVSLPHGWGHDRPGTRMSHAALDPGVNVNQLLDGSQLDPLSGNAVLNGIPVELARAGATL</sequence>
<feature type="domain" description="4Fe-4S Mo/W bis-MGD-type" evidence="6">
    <location>
        <begin position="7"/>
        <end position="63"/>
    </location>
</feature>
<reference evidence="7 8" key="1">
    <citation type="journal article" date="2010" name="ChemBioChem">
        <title>Cloning and characterization of the biosynthetic gene cluster of 16-membered macrolide antibiotic FD-891: involvement of a dual functional cytochrome P450 monooxygenase catalyzing epoxidation and hydroxylation.</title>
        <authorList>
            <person name="Kudo F."/>
            <person name="Motegi A."/>
            <person name="Mizoue K."/>
            <person name="Eguchi T."/>
        </authorList>
    </citation>
    <scope>NUCLEOTIDE SEQUENCE [LARGE SCALE GENOMIC DNA]</scope>
    <source>
        <strain evidence="7 8">A-8890</strain>
    </source>
</reference>
<dbReference type="RefSeq" id="WP_286258080.1">
    <property type="nucleotide sequence ID" value="NZ_AP018448.1"/>
</dbReference>
<dbReference type="SUPFAM" id="SSF53706">
    <property type="entry name" value="Formate dehydrogenase/DMSO reductase, domains 1-3"/>
    <property type="match status" value="1"/>
</dbReference>
<evidence type="ECO:0000256" key="4">
    <source>
        <dbReference type="ARBA" id="ARBA00023004"/>
    </source>
</evidence>
<dbReference type="CDD" id="cd02762">
    <property type="entry name" value="MopB_1"/>
    <property type="match status" value="1"/>
</dbReference>
<dbReference type="Gene3D" id="3.40.228.10">
    <property type="entry name" value="Dimethylsulfoxide Reductase, domain 2"/>
    <property type="match status" value="1"/>
</dbReference>
<dbReference type="InterPro" id="IPR050123">
    <property type="entry name" value="Prok_molybdopt-oxidoreductase"/>
</dbReference>
<evidence type="ECO:0000313" key="7">
    <source>
        <dbReference type="EMBL" id="BBC37734.1"/>
    </source>
</evidence>
<dbReference type="Proteomes" id="UP001321542">
    <property type="component" value="Chromosome"/>
</dbReference>
<dbReference type="Gene3D" id="3.40.50.740">
    <property type="match status" value="1"/>
</dbReference>
<accession>A0ABN5VW88</accession>
<keyword evidence="1" id="KW-0004">4Fe-4S</keyword>
<dbReference type="Pfam" id="PF01568">
    <property type="entry name" value="Molydop_binding"/>
    <property type="match status" value="1"/>
</dbReference>
<name>A0ABN5VW88_9ACTN</name>